<dbReference type="InterPro" id="IPR050819">
    <property type="entry name" value="Tripeptidyl-peptidase_I"/>
</dbReference>
<keyword evidence="7" id="KW-0865">Zymogen</keyword>
<dbReference type="Proteomes" id="UP000635565">
    <property type="component" value="Unassembled WGS sequence"/>
</dbReference>
<evidence type="ECO:0000259" key="8">
    <source>
        <dbReference type="PROSITE" id="PS51695"/>
    </source>
</evidence>
<comment type="caution">
    <text evidence="9">The sequence shown here is derived from an EMBL/GenBank/DDBJ whole genome shotgun (WGS) entry which is preliminary data.</text>
</comment>
<proteinExistence type="predicted"/>
<evidence type="ECO:0000313" key="9">
    <source>
        <dbReference type="EMBL" id="GHO82919.1"/>
    </source>
</evidence>
<gene>
    <name evidence="9" type="ORF">KSZ_09250</name>
</gene>
<dbReference type="InterPro" id="IPR036852">
    <property type="entry name" value="Peptidase_S8/S53_dom_sf"/>
</dbReference>
<dbReference type="SUPFAM" id="SSF52743">
    <property type="entry name" value="Subtilisin-like"/>
    <property type="match status" value="1"/>
</dbReference>
<dbReference type="EMBL" id="BNJJ01000002">
    <property type="protein sequence ID" value="GHO82919.1"/>
    <property type="molecule type" value="Genomic_DNA"/>
</dbReference>
<keyword evidence="2" id="KW-0645">Protease</keyword>
<dbReference type="SMART" id="SM00944">
    <property type="entry name" value="Pro-kuma_activ"/>
    <property type="match status" value="1"/>
</dbReference>
<evidence type="ECO:0000256" key="5">
    <source>
        <dbReference type="ARBA" id="ARBA00022825"/>
    </source>
</evidence>
<feature type="domain" description="Peptidase S53" evidence="8">
    <location>
        <begin position="192"/>
        <end position="549"/>
    </location>
</feature>
<keyword evidence="4" id="KW-0378">Hydrolase</keyword>
<organism evidence="9 10">
    <name type="scientific">Dictyobacter formicarum</name>
    <dbReference type="NCBI Taxonomy" id="2778368"/>
    <lineage>
        <taxon>Bacteria</taxon>
        <taxon>Bacillati</taxon>
        <taxon>Chloroflexota</taxon>
        <taxon>Ktedonobacteria</taxon>
        <taxon>Ktedonobacterales</taxon>
        <taxon>Dictyobacteraceae</taxon>
        <taxon>Dictyobacter</taxon>
    </lineage>
</organism>
<evidence type="ECO:0000256" key="4">
    <source>
        <dbReference type="ARBA" id="ARBA00022801"/>
    </source>
</evidence>
<dbReference type="InterPro" id="IPR030400">
    <property type="entry name" value="Sedolisin_dom"/>
</dbReference>
<evidence type="ECO:0000313" key="10">
    <source>
        <dbReference type="Proteomes" id="UP000635565"/>
    </source>
</evidence>
<dbReference type="PROSITE" id="PS51695">
    <property type="entry name" value="SEDOLISIN"/>
    <property type="match status" value="1"/>
</dbReference>
<dbReference type="SUPFAM" id="SSF54897">
    <property type="entry name" value="Protease propeptides/inhibitors"/>
    <property type="match status" value="1"/>
</dbReference>
<keyword evidence="3" id="KW-0479">Metal-binding</keyword>
<reference evidence="9 10" key="1">
    <citation type="journal article" date="2021" name="Int. J. Syst. Evol. Microbiol.">
        <title>Reticulibacter mediterranei gen. nov., sp. nov., within the new family Reticulibacteraceae fam. nov., and Ktedonospora formicarum gen. nov., sp. nov., Ktedonobacter robiniae sp. nov., Dictyobacter formicarum sp. nov. and Dictyobacter arantiisoli sp. nov., belonging to the class Ktedonobacteria.</title>
        <authorList>
            <person name="Yabe S."/>
            <person name="Zheng Y."/>
            <person name="Wang C.M."/>
            <person name="Sakai Y."/>
            <person name="Abe K."/>
            <person name="Yokota A."/>
            <person name="Donadio S."/>
            <person name="Cavaletti L."/>
            <person name="Monciardini P."/>
        </authorList>
    </citation>
    <scope>NUCLEOTIDE SEQUENCE [LARGE SCALE GENOMIC DNA]</scope>
    <source>
        <strain evidence="9 10">SOSP1-9</strain>
    </source>
</reference>
<evidence type="ECO:0000256" key="6">
    <source>
        <dbReference type="ARBA" id="ARBA00022837"/>
    </source>
</evidence>
<dbReference type="CDD" id="cd04056">
    <property type="entry name" value="Peptidases_S53"/>
    <property type="match status" value="1"/>
</dbReference>
<evidence type="ECO:0000256" key="7">
    <source>
        <dbReference type="ARBA" id="ARBA00023145"/>
    </source>
</evidence>
<accession>A0ABQ3VA92</accession>
<evidence type="ECO:0000256" key="1">
    <source>
        <dbReference type="ARBA" id="ARBA00001913"/>
    </source>
</evidence>
<dbReference type="InterPro" id="IPR015366">
    <property type="entry name" value="S53_propep"/>
</dbReference>
<sequence>MTKFDPGLPPNALKAPVVGTVPDNQILHISVAFKLDQNAINQIGKNSKLPEGSSKSATEMANTLGINEAVVKKVQAYFGIQDATVKAGKLRTDLTIDIKAGSAATLLKTKFLLHELNGRQFYAPDPKQPPMLPKFVLDNAVAITGLDTYSSPPEKHSTLSAQNVQAAHTMQHSQASCLRPGANPGIVESAALAHAYGYDQFWNKGIHGEQQTISIITFDGFDQNDIANYFTCVGFRGTLKAVNVITPAPKPEGETTLDIEMIAGMAPSANIVVYMLDQTYAQTQTEAANAYLDVLQRVIDDNANNKTGGVVTTSWGSAEELKSSNYLAAVHQRFEIMTQVEHLTVFASSGDCGAFNMGIYNLLSVDYPASDPAVVGVGGTTLTLDNKNTRAKEIAWSNGENQSACKNSWGTGGGVSTRIEQPKWQNAPGVNNKYAHGMRQVPDVSAVATNLPVYYNGEWLVAGGTSAAAPIWAAGWTLVNQELKTAKQTLIFSPEPMYWVVNNAGENKTPYFDVTEGNNLYYKATPGWDQPTGIGTPNLYTIYKVIADSI</sequence>
<keyword evidence="5" id="KW-0720">Serine protease</keyword>
<name>A0ABQ3VA92_9CHLR</name>
<dbReference type="PANTHER" id="PTHR14218">
    <property type="entry name" value="PROTEASE S8 TRIPEPTIDYL PEPTIDASE I CLN2"/>
    <property type="match status" value="1"/>
</dbReference>
<comment type="cofactor">
    <cofactor evidence="1">
        <name>Ca(2+)</name>
        <dbReference type="ChEBI" id="CHEBI:29108"/>
    </cofactor>
</comment>
<dbReference type="PANTHER" id="PTHR14218:SF15">
    <property type="entry name" value="TRIPEPTIDYL-PEPTIDASE 1"/>
    <property type="match status" value="1"/>
</dbReference>
<dbReference type="Gene3D" id="3.40.50.200">
    <property type="entry name" value="Peptidase S8/S53 domain"/>
    <property type="match status" value="1"/>
</dbReference>
<keyword evidence="6" id="KW-0106">Calcium</keyword>
<evidence type="ECO:0000256" key="3">
    <source>
        <dbReference type="ARBA" id="ARBA00022723"/>
    </source>
</evidence>
<keyword evidence="10" id="KW-1185">Reference proteome</keyword>
<protein>
    <recommendedName>
        <fullName evidence="8">Peptidase S53 domain-containing protein</fullName>
    </recommendedName>
</protein>
<evidence type="ECO:0000256" key="2">
    <source>
        <dbReference type="ARBA" id="ARBA00022670"/>
    </source>
</evidence>